<keyword evidence="3" id="KW-1185">Reference proteome</keyword>
<gene>
    <name evidence="2" type="ORF">GCM10008956_39110</name>
</gene>
<dbReference type="Proteomes" id="UP000600547">
    <property type="component" value="Unassembled WGS sequence"/>
</dbReference>
<keyword evidence="1" id="KW-0732">Signal</keyword>
<dbReference type="AlphaFoldDB" id="A0A8H9GXH6"/>
<proteinExistence type="predicted"/>
<name>A0A8H9GXH6_9DEIO</name>
<dbReference type="EMBL" id="BMQG01000031">
    <property type="protein sequence ID" value="GGM59618.1"/>
    <property type="molecule type" value="Genomic_DNA"/>
</dbReference>
<accession>A0A8H9GXH6</accession>
<sequence length="177" mass="19009">MNCRALALTAIILTACSTGAKHMYTTLDLTPETLGTTIPALCMELTKKPTAEAVAASLGKVIPDPDNPGTILLIAEPPATYERIQIHPASGGDDAPRVTLSFKPGQGPSATTLSNDLGAWQTMPVEEHSMDLDRLAIFQKSGVYTCRILAAVERPSKPADRGSLDHVRELRISVFKW</sequence>
<reference evidence="3" key="1">
    <citation type="journal article" date="2019" name="Int. J. Syst. Evol. Microbiol.">
        <title>The Global Catalogue of Microorganisms (GCM) 10K type strain sequencing project: providing services to taxonomists for standard genome sequencing and annotation.</title>
        <authorList>
            <consortium name="The Broad Institute Genomics Platform"/>
            <consortium name="The Broad Institute Genome Sequencing Center for Infectious Disease"/>
            <person name="Wu L."/>
            <person name="Ma J."/>
        </authorList>
    </citation>
    <scope>NUCLEOTIDE SEQUENCE [LARGE SCALE GENOMIC DNA]</scope>
    <source>
        <strain evidence="3">JCM 31047</strain>
    </source>
</reference>
<protein>
    <recommendedName>
        <fullName evidence="4">Ig-like domain-containing protein</fullName>
    </recommendedName>
</protein>
<organism evidence="2 3">
    <name type="scientific">Deinococcus arenae</name>
    <dbReference type="NCBI Taxonomy" id="1452751"/>
    <lineage>
        <taxon>Bacteria</taxon>
        <taxon>Thermotogati</taxon>
        <taxon>Deinococcota</taxon>
        <taxon>Deinococci</taxon>
        <taxon>Deinococcales</taxon>
        <taxon>Deinococcaceae</taxon>
        <taxon>Deinococcus</taxon>
    </lineage>
</organism>
<evidence type="ECO:0000313" key="3">
    <source>
        <dbReference type="Proteomes" id="UP000600547"/>
    </source>
</evidence>
<evidence type="ECO:0000256" key="1">
    <source>
        <dbReference type="SAM" id="SignalP"/>
    </source>
</evidence>
<comment type="caution">
    <text evidence="2">The sequence shown here is derived from an EMBL/GenBank/DDBJ whole genome shotgun (WGS) entry which is preliminary data.</text>
</comment>
<feature type="signal peptide" evidence="1">
    <location>
        <begin position="1"/>
        <end position="20"/>
    </location>
</feature>
<dbReference type="PROSITE" id="PS51257">
    <property type="entry name" value="PROKAR_LIPOPROTEIN"/>
    <property type="match status" value="1"/>
</dbReference>
<evidence type="ECO:0000313" key="2">
    <source>
        <dbReference type="EMBL" id="GGM59618.1"/>
    </source>
</evidence>
<evidence type="ECO:0008006" key="4">
    <source>
        <dbReference type="Google" id="ProtNLM"/>
    </source>
</evidence>
<feature type="chain" id="PRO_5034501749" description="Ig-like domain-containing protein" evidence="1">
    <location>
        <begin position="21"/>
        <end position="177"/>
    </location>
</feature>